<keyword evidence="2" id="KW-0812">Transmembrane</keyword>
<feature type="transmembrane region" description="Helical" evidence="2">
    <location>
        <begin position="152"/>
        <end position="173"/>
    </location>
</feature>
<evidence type="ECO:0000313" key="4">
    <source>
        <dbReference type="Proteomes" id="UP000027222"/>
    </source>
</evidence>
<evidence type="ECO:0000313" key="3">
    <source>
        <dbReference type="EMBL" id="KDR71965.1"/>
    </source>
</evidence>
<dbReference type="AlphaFoldDB" id="A0A067SM31"/>
<evidence type="ECO:0000256" key="2">
    <source>
        <dbReference type="SAM" id="Phobius"/>
    </source>
</evidence>
<feature type="transmembrane region" description="Helical" evidence="2">
    <location>
        <begin position="584"/>
        <end position="604"/>
    </location>
</feature>
<reference evidence="4" key="1">
    <citation type="journal article" date="2014" name="Proc. Natl. Acad. Sci. U.S.A.">
        <title>Extensive sampling of basidiomycete genomes demonstrates inadequacy of the white-rot/brown-rot paradigm for wood decay fungi.</title>
        <authorList>
            <person name="Riley R."/>
            <person name="Salamov A.A."/>
            <person name="Brown D.W."/>
            <person name="Nagy L.G."/>
            <person name="Floudas D."/>
            <person name="Held B.W."/>
            <person name="Levasseur A."/>
            <person name="Lombard V."/>
            <person name="Morin E."/>
            <person name="Otillar R."/>
            <person name="Lindquist E.A."/>
            <person name="Sun H."/>
            <person name="LaButti K.M."/>
            <person name="Schmutz J."/>
            <person name="Jabbour D."/>
            <person name="Luo H."/>
            <person name="Baker S.E."/>
            <person name="Pisabarro A.G."/>
            <person name="Walton J.D."/>
            <person name="Blanchette R.A."/>
            <person name="Henrissat B."/>
            <person name="Martin F."/>
            <person name="Cullen D."/>
            <person name="Hibbett D.S."/>
            <person name="Grigoriev I.V."/>
        </authorList>
    </citation>
    <scope>NUCLEOTIDE SEQUENCE [LARGE SCALE GENOMIC DNA]</scope>
    <source>
        <strain evidence="4">CBS 339.88</strain>
    </source>
</reference>
<keyword evidence="4" id="KW-1185">Reference proteome</keyword>
<protein>
    <submittedName>
        <fullName evidence="3">Uncharacterized protein</fullName>
    </submittedName>
</protein>
<accession>A0A067SM31</accession>
<sequence length="674" mass="73148">MTKHRVSEWQTANTPLINIVLCDLQGYACVNSTFETIRVLQSRPPFEANHNSFANLQERTHTPTLARPPPHDPPSTKQFSTDKQPLLDTPEMERQLPPPHSGLNWKLASKLGFALIPAVSYVGFCFIVHHRTVLIGGSGLLGLPLVHFSTESGITTVAILIVYVALWPVNSVLDEIRSEEFFRFLRAHPNGVPLDKVNAVSAPTNGAFDIFLATIHRHCSPYLTYTLAIALVITATSSLAPAALNAKLIWVDVDDPNFQIGAITNNTYTTRKLYPEAATMSWVESTLNLTKTYYKVTVAGSEGDPSGYIVPFPPGYPTTMRAYWTTDIVVFNPSCSWKTPNMTGVIDVSTGNGWTLIQGQNWPVALLPETNSYIGLTSNAFVPTPESPAKISVAIPFLELNNPARSILDGSVVFVISQFPGQHSNDSIVPASNFTDMSALPTLQFSNGNVLAFLRCFPHASIQTRQVRTTGNGILTLGRTQQQRQGNLDIDQVNAFLGLVMSDFPTSSGPFFDEDGGAAMMVKLMYGDNFTKFRNIPPAPLANITAVYKLVIQSAMKTLVSGALGTAIVPGGLGEMQLAFSSSLGHVITSAIFFAILMIALVAAQYRVGRDAFTLIHVAAALEGSDVPTECRRQLSGEANGEMVQLVHNKEGGRIVLIKSKKDEQKVGSTGSQV</sequence>
<dbReference type="EMBL" id="KL142390">
    <property type="protein sequence ID" value="KDR71965.1"/>
    <property type="molecule type" value="Genomic_DNA"/>
</dbReference>
<feature type="region of interest" description="Disordered" evidence="1">
    <location>
        <begin position="62"/>
        <end position="83"/>
    </location>
</feature>
<keyword evidence="2" id="KW-0472">Membrane</keyword>
<organism evidence="3 4">
    <name type="scientific">Galerina marginata (strain CBS 339.88)</name>
    <dbReference type="NCBI Taxonomy" id="685588"/>
    <lineage>
        <taxon>Eukaryota</taxon>
        <taxon>Fungi</taxon>
        <taxon>Dikarya</taxon>
        <taxon>Basidiomycota</taxon>
        <taxon>Agaricomycotina</taxon>
        <taxon>Agaricomycetes</taxon>
        <taxon>Agaricomycetidae</taxon>
        <taxon>Agaricales</taxon>
        <taxon>Agaricineae</taxon>
        <taxon>Strophariaceae</taxon>
        <taxon>Galerina</taxon>
    </lineage>
</organism>
<feature type="transmembrane region" description="Helical" evidence="2">
    <location>
        <begin position="111"/>
        <end position="132"/>
    </location>
</feature>
<dbReference type="Proteomes" id="UP000027222">
    <property type="component" value="Unassembled WGS sequence"/>
</dbReference>
<proteinExistence type="predicted"/>
<gene>
    <name evidence="3" type="ORF">GALMADRAFT_143320</name>
</gene>
<dbReference type="STRING" id="685588.A0A067SM31"/>
<evidence type="ECO:0000256" key="1">
    <source>
        <dbReference type="SAM" id="MobiDB-lite"/>
    </source>
</evidence>
<keyword evidence="2" id="KW-1133">Transmembrane helix</keyword>
<dbReference type="HOGENOM" id="CLU_031556_1_0_1"/>
<feature type="transmembrane region" description="Helical" evidence="2">
    <location>
        <begin position="222"/>
        <end position="244"/>
    </location>
</feature>
<name>A0A067SM31_GALM3</name>
<dbReference type="OrthoDB" id="2646225at2759"/>